<proteinExistence type="inferred from homology"/>
<organism evidence="5 7">
    <name type="scientific">Cercospora beticola</name>
    <name type="common">Sugarbeet leaf spot fungus</name>
    <dbReference type="NCBI Taxonomy" id="122368"/>
    <lineage>
        <taxon>Eukaryota</taxon>
        <taxon>Fungi</taxon>
        <taxon>Dikarya</taxon>
        <taxon>Ascomycota</taxon>
        <taxon>Pezizomycotina</taxon>
        <taxon>Dothideomycetes</taxon>
        <taxon>Dothideomycetidae</taxon>
        <taxon>Mycosphaerellales</taxon>
        <taxon>Mycosphaerellaceae</taxon>
        <taxon>Cercospora</taxon>
    </lineage>
</organism>
<dbReference type="InterPro" id="IPR040746">
    <property type="entry name" value="THO1_MOS11_C"/>
</dbReference>
<feature type="region of interest" description="Disordered" evidence="3">
    <location>
        <begin position="184"/>
        <end position="247"/>
    </location>
</feature>
<dbReference type="AlphaFoldDB" id="A0A2G5ICF5"/>
<feature type="compositionally biased region" description="Basic and acidic residues" evidence="3">
    <location>
        <begin position="122"/>
        <end position="139"/>
    </location>
</feature>
<reference evidence="5 7" key="1">
    <citation type="submission" date="2015-10" db="EMBL/GenBank/DDBJ databases">
        <title>The cercosporin biosynthetic gene cluster was horizontally transferred to several fungal lineages and shown to be expanded in Cercospora beticola based on microsynteny with recipient genomes.</title>
        <authorList>
            <person name="De Jonge R."/>
            <person name="Ebert M.K."/>
            <person name="Suttle J.C."/>
            <person name="Jurick Ii W.M."/>
            <person name="Secor G.A."/>
            <person name="Thomma B.P."/>
            <person name="Van De Peer Y."/>
            <person name="Bolton M.D."/>
        </authorList>
    </citation>
    <scope>NUCLEOTIDE SEQUENCE [LARGE SCALE GENOMIC DNA]</scope>
    <source>
        <strain evidence="5 7">09-40</strain>
    </source>
</reference>
<dbReference type="SMART" id="SM00513">
    <property type="entry name" value="SAP"/>
    <property type="match status" value="1"/>
</dbReference>
<dbReference type="GO" id="GO:0016973">
    <property type="term" value="P:poly(A)+ mRNA export from nucleus"/>
    <property type="evidence" value="ECO:0007669"/>
    <property type="project" value="TreeGrafter"/>
</dbReference>
<feature type="compositionally biased region" description="Basic and acidic residues" evidence="3">
    <location>
        <begin position="26"/>
        <end position="43"/>
    </location>
</feature>
<accession>A0A2G5ICF5</accession>
<evidence type="ECO:0000313" key="8">
    <source>
        <dbReference type="Proteomes" id="UP001302367"/>
    </source>
</evidence>
<dbReference type="PANTHER" id="PTHR46551:SF1">
    <property type="entry name" value="SAP DOMAIN-CONTAINING RIBONUCLEOPROTEIN"/>
    <property type="match status" value="1"/>
</dbReference>
<feature type="compositionally biased region" description="Basic and acidic residues" evidence="3">
    <location>
        <begin position="228"/>
        <end position="237"/>
    </location>
</feature>
<name>A0A2G5ICF5_CERBT</name>
<feature type="compositionally biased region" description="Basic and acidic residues" evidence="3">
    <location>
        <begin position="194"/>
        <end position="213"/>
    </location>
</feature>
<dbReference type="EMBL" id="LKMD01000100">
    <property type="protein sequence ID" value="PIB02214.1"/>
    <property type="molecule type" value="Genomic_DNA"/>
</dbReference>
<dbReference type="PANTHER" id="PTHR46551">
    <property type="entry name" value="SAP DOMAIN-CONTAINING RIBONUCLEOPROTEIN"/>
    <property type="match status" value="1"/>
</dbReference>
<evidence type="ECO:0000313" key="6">
    <source>
        <dbReference type="EMBL" id="WPA97067.1"/>
    </source>
</evidence>
<dbReference type="Gene3D" id="1.10.720.30">
    <property type="entry name" value="SAP domain"/>
    <property type="match status" value="1"/>
</dbReference>
<comment type="similarity">
    <text evidence="2">Belongs to the SAP domain-containing ribonucleoprotein family.</text>
</comment>
<dbReference type="InterPro" id="IPR052240">
    <property type="entry name" value="SAP_domain_ribonucleoprotein"/>
</dbReference>
<sequence>MVDYSKKKNDELAALCKARNLPHSGKKADLVKRLEEHDAKESSAPEAPAEKPAVNEDEIDWDDEPAADTTKSTTTQATAASAAVADQSTVEAPAKGNDTETAEPTTSEQPAATADDSAADAEAQKKRKEEEDAKFRAGLDESTLDQEIEKRKARRARFGITEDDEELKRLERAKRFGTATLAGLADLNKALPASEDRKQKKRGREANESDSGVRKKSKGRVAPPAKKQGGEKAKTEKSSNGYPSWMTEKDIAAANARKAKFAA</sequence>
<dbReference type="PROSITE" id="PS50800">
    <property type="entry name" value="SAP"/>
    <property type="match status" value="1"/>
</dbReference>
<protein>
    <recommendedName>
        <fullName evidence="4">SAP domain-containing protein</fullName>
    </recommendedName>
</protein>
<dbReference type="InterPro" id="IPR036361">
    <property type="entry name" value="SAP_dom_sf"/>
</dbReference>
<feature type="region of interest" description="Disordered" evidence="3">
    <location>
        <begin position="15"/>
        <end position="164"/>
    </location>
</feature>
<dbReference type="Proteomes" id="UP001302367">
    <property type="component" value="Chromosome 1"/>
</dbReference>
<dbReference type="InterPro" id="IPR003034">
    <property type="entry name" value="SAP_dom"/>
</dbReference>
<keyword evidence="1" id="KW-0597">Phosphoprotein</keyword>
<dbReference type="Pfam" id="PF02037">
    <property type="entry name" value="SAP"/>
    <property type="match status" value="1"/>
</dbReference>
<dbReference type="Pfam" id="PF18592">
    <property type="entry name" value="Tho1_MOS11_C"/>
    <property type="match status" value="1"/>
</dbReference>
<dbReference type="EMBL" id="CP134184">
    <property type="protein sequence ID" value="WPA97067.1"/>
    <property type="molecule type" value="Genomic_DNA"/>
</dbReference>
<keyword evidence="8" id="KW-1185">Reference proteome</keyword>
<dbReference type="Proteomes" id="UP000230605">
    <property type="component" value="Chromosome 1"/>
</dbReference>
<dbReference type="OrthoDB" id="445357at2759"/>
<reference evidence="6 8" key="2">
    <citation type="submission" date="2023-09" db="EMBL/GenBank/DDBJ databases">
        <title>Complete-Gapless Cercospora beticola genome.</title>
        <authorList>
            <person name="Wyatt N.A."/>
            <person name="Spanner R.E."/>
            <person name="Bolton M.D."/>
        </authorList>
    </citation>
    <scope>NUCLEOTIDE SEQUENCE [LARGE SCALE GENOMIC DNA]</scope>
    <source>
        <strain evidence="6">Cb09-40</strain>
    </source>
</reference>
<feature type="compositionally biased region" description="Low complexity" evidence="3">
    <location>
        <begin position="67"/>
        <end position="90"/>
    </location>
</feature>
<evidence type="ECO:0000313" key="5">
    <source>
        <dbReference type="EMBL" id="PIB02214.1"/>
    </source>
</evidence>
<feature type="compositionally biased region" description="Acidic residues" evidence="3">
    <location>
        <begin position="55"/>
        <end position="66"/>
    </location>
</feature>
<evidence type="ECO:0000256" key="1">
    <source>
        <dbReference type="ARBA" id="ARBA00022553"/>
    </source>
</evidence>
<dbReference type="GO" id="GO:0005634">
    <property type="term" value="C:nucleus"/>
    <property type="evidence" value="ECO:0007669"/>
    <property type="project" value="TreeGrafter"/>
</dbReference>
<evidence type="ECO:0000256" key="2">
    <source>
        <dbReference type="ARBA" id="ARBA00046328"/>
    </source>
</evidence>
<gene>
    <name evidence="5" type="ORF">CB0940_01626</name>
    <name evidence="6" type="ORF">RHO25_001675</name>
</gene>
<dbReference type="SUPFAM" id="SSF68906">
    <property type="entry name" value="SAP domain"/>
    <property type="match status" value="1"/>
</dbReference>
<evidence type="ECO:0000313" key="7">
    <source>
        <dbReference type="Proteomes" id="UP000230605"/>
    </source>
</evidence>
<evidence type="ECO:0000256" key="3">
    <source>
        <dbReference type="SAM" id="MobiDB-lite"/>
    </source>
</evidence>
<feature type="domain" description="SAP" evidence="4">
    <location>
        <begin position="4"/>
        <end position="38"/>
    </location>
</feature>
<evidence type="ECO:0000259" key="4">
    <source>
        <dbReference type="PROSITE" id="PS50800"/>
    </source>
</evidence>